<evidence type="ECO:0000256" key="1">
    <source>
        <dbReference type="ARBA" id="ARBA00004123"/>
    </source>
</evidence>
<feature type="domain" description="Myb-like" evidence="8">
    <location>
        <begin position="57"/>
        <end position="107"/>
    </location>
</feature>
<evidence type="ECO:0000259" key="8">
    <source>
        <dbReference type="PROSITE" id="PS50090"/>
    </source>
</evidence>
<evidence type="ECO:0000256" key="5">
    <source>
        <dbReference type="ARBA" id="ARBA00023163"/>
    </source>
</evidence>
<dbReference type="PANTHER" id="PTHR45614:SF124">
    <property type="entry name" value="OS03G0424300 PROTEIN"/>
    <property type="match status" value="1"/>
</dbReference>
<dbReference type="Gene3D" id="1.10.10.60">
    <property type="entry name" value="Homeodomain-like"/>
    <property type="match status" value="2"/>
</dbReference>
<organism evidence="10 11">
    <name type="scientific">Dendrobium catenatum</name>
    <dbReference type="NCBI Taxonomy" id="906689"/>
    <lineage>
        <taxon>Eukaryota</taxon>
        <taxon>Viridiplantae</taxon>
        <taxon>Streptophyta</taxon>
        <taxon>Embryophyta</taxon>
        <taxon>Tracheophyta</taxon>
        <taxon>Spermatophyta</taxon>
        <taxon>Magnoliopsida</taxon>
        <taxon>Liliopsida</taxon>
        <taxon>Asparagales</taxon>
        <taxon>Orchidaceae</taxon>
        <taxon>Epidendroideae</taxon>
        <taxon>Malaxideae</taxon>
        <taxon>Dendrobiinae</taxon>
        <taxon>Dendrobium</taxon>
    </lineage>
</organism>
<dbReference type="GO" id="GO:0000978">
    <property type="term" value="F:RNA polymerase II cis-regulatory region sequence-specific DNA binding"/>
    <property type="evidence" value="ECO:0007669"/>
    <property type="project" value="TreeGrafter"/>
</dbReference>
<gene>
    <name evidence="10" type="primary">MYB44</name>
    <name evidence="10" type="ORF">MA16_Dca014745</name>
</gene>
<dbReference type="AlphaFoldDB" id="A0A2I0VIP8"/>
<evidence type="ECO:0000256" key="3">
    <source>
        <dbReference type="ARBA" id="ARBA00023015"/>
    </source>
</evidence>
<sequence>MAANDVDPIKGPWTPDEDEMLQTLVEKHGPKNWSLISQSIPGRSGKSCRLRWCNQLSPKVEHRPFTPEEDEIIVSAHHRFGNKWATISRLLPGRTDNNIKNHWNSTLKRKQAAVAAVASASEERMTGAFEDCRLIKRPNSPETDSNTRSPNRHDPFTSLTLSPPGSSSDKYQSAVNQKHSDPQFLASPSATTLAARTTTPEEKLPPAVAFPFSPEFLEAMQEVIHQEVQNYMSGLEHQGMIPPPPPPTPPTPPTPPPP</sequence>
<dbReference type="SUPFAM" id="SSF46689">
    <property type="entry name" value="Homeodomain-like"/>
    <property type="match status" value="1"/>
</dbReference>
<dbReference type="InterPro" id="IPR050560">
    <property type="entry name" value="MYB_TF"/>
</dbReference>
<keyword evidence="3" id="KW-0805">Transcription regulation</keyword>
<evidence type="ECO:0000259" key="9">
    <source>
        <dbReference type="PROSITE" id="PS51294"/>
    </source>
</evidence>
<dbReference type="PANTHER" id="PTHR45614">
    <property type="entry name" value="MYB PROTEIN-RELATED"/>
    <property type="match status" value="1"/>
</dbReference>
<feature type="compositionally biased region" description="Low complexity" evidence="7">
    <location>
        <begin position="157"/>
        <end position="168"/>
    </location>
</feature>
<reference evidence="10 11" key="1">
    <citation type="journal article" date="2016" name="Sci. Rep.">
        <title>The Dendrobium catenatum Lindl. genome sequence provides insights into polysaccharide synthase, floral development and adaptive evolution.</title>
        <authorList>
            <person name="Zhang G.Q."/>
            <person name="Xu Q."/>
            <person name="Bian C."/>
            <person name="Tsai W.C."/>
            <person name="Yeh C.M."/>
            <person name="Liu K.W."/>
            <person name="Yoshida K."/>
            <person name="Zhang L.S."/>
            <person name="Chang S.B."/>
            <person name="Chen F."/>
            <person name="Shi Y."/>
            <person name="Su Y.Y."/>
            <person name="Zhang Y.Q."/>
            <person name="Chen L.J."/>
            <person name="Yin Y."/>
            <person name="Lin M."/>
            <person name="Huang H."/>
            <person name="Deng H."/>
            <person name="Wang Z.W."/>
            <person name="Zhu S.L."/>
            <person name="Zhao X."/>
            <person name="Deng C."/>
            <person name="Niu S.C."/>
            <person name="Huang J."/>
            <person name="Wang M."/>
            <person name="Liu G.H."/>
            <person name="Yang H.J."/>
            <person name="Xiao X.J."/>
            <person name="Hsiao Y.Y."/>
            <person name="Wu W.L."/>
            <person name="Chen Y.Y."/>
            <person name="Mitsuda N."/>
            <person name="Ohme-Takagi M."/>
            <person name="Luo Y.B."/>
            <person name="Van de Peer Y."/>
            <person name="Liu Z.J."/>
        </authorList>
    </citation>
    <scope>NUCLEOTIDE SEQUENCE [LARGE SCALE GENOMIC DNA]</scope>
    <source>
        <tissue evidence="10">The whole plant</tissue>
    </source>
</reference>
<dbReference type="Proteomes" id="UP000233837">
    <property type="component" value="Unassembled WGS sequence"/>
</dbReference>
<dbReference type="SMART" id="SM00717">
    <property type="entry name" value="SANT"/>
    <property type="match status" value="2"/>
</dbReference>
<name>A0A2I0VIP8_9ASPA</name>
<keyword evidence="2" id="KW-0677">Repeat</keyword>
<evidence type="ECO:0000256" key="6">
    <source>
        <dbReference type="ARBA" id="ARBA00023242"/>
    </source>
</evidence>
<feature type="region of interest" description="Disordered" evidence="7">
    <location>
        <begin position="231"/>
        <end position="258"/>
    </location>
</feature>
<dbReference type="InterPro" id="IPR017930">
    <property type="entry name" value="Myb_dom"/>
</dbReference>
<dbReference type="EMBL" id="KZ503505">
    <property type="protein sequence ID" value="PKU63279.1"/>
    <property type="molecule type" value="Genomic_DNA"/>
</dbReference>
<feature type="compositionally biased region" description="Polar residues" evidence="7">
    <location>
        <begin position="140"/>
        <end position="149"/>
    </location>
</feature>
<evidence type="ECO:0000256" key="4">
    <source>
        <dbReference type="ARBA" id="ARBA00023125"/>
    </source>
</evidence>
<dbReference type="CDD" id="cd00167">
    <property type="entry name" value="SANT"/>
    <property type="match status" value="2"/>
</dbReference>
<feature type="region of interest" description="Disordered" evidence="7">
    <location>
        <begin position="131"/>
        <end position="187"/>
    </location>
</feature>
<dbReference type="OrthoDB" id="2143914at2759"/>
<keyword evidence="4" id="KW-0238">DNA-binding</keyword>
<proteinExistence type="predicted"/>
<dbReference type="PROSITE" id="PS50090">
    <property type="entry name" value="MYB_LIKE"/>
    <property type="match status" value="2"/>
</dbReference>
<protein>
    <submittedName>
        <fullName evidence="10">Transcription factor MYB44</fullName>
    </submittedName>
</protein>
<feature type="domain" description="HTH myb-type" evidence="9">
    <location>
        <begin position="10"/>
        <end position="60"/>
    </location>
</feature>
<evidence type="ECO:0000313" key="11">
    <source>
        <dbReference type="Proteomes" id="UP000233837"/>
    </source>
</evidence>
<dbReference type="FunFam" id="1.10.10.60:FF:000060">
    <property type="entry name" value="MYB transcription factor"/>
    <property type="match status" value="1"/>
</dbReference>
<keyword evidence="6" id="KW-0539">Nucleus</keyword>
<evidence type="ECO:0000313" key="10">
    <source>
        <dbReference type="EMBL" id="PKU63279.1"/>
    </source>
</evidence>
<dbReference type="GO" id="GO:0000981">
    <property type="term" value="F:DNA-binding transcription factor activity, RNA polymerase II-specific"/>
    <property type="evidence" value="ECO:0007669"/>
    <property type="project" value="TreeGrafter"/>
</dbReference>
<evidence type="ECO:0000256" key="7">
    <source>
        <dbReference type="SAM" id="MobiDB-lite"/>
    </source>
</evidence>
<reference evidence="10 11" key="2">
    <citation type="journal article" date="2017" name="Nature">
        <title>The Apostasia genome and the evolution of orchids.</title>
        <authorList>
            <person name="Zhang G.Q."/>
            <person name="Liu K.W."/>
            <person name="Li Z."/>
            <person name="Lohaus R."/>
            <person name="Hsiao Y.Y."/>
            <person name="Niu S.C."/>
            <person name="Wang J.Y."/>
            <person name="Lin Y.C."/>
            <person name="Xu Q."/>
            <person name="Chen L.J."/>
            <person name="Yoshida K."/>
            <person name="Fujiwara S."/>
            <person name="Wang Z.W."/>
            <person name="Zhang Y.Q."/>
            <person name="Mitsuda N."/>
            <person name="Wang M."/>
            <person name="Liu G.H."/>
            <person name="Pecoraro L."/>
            <person name="Huang H.X."/>
            <person name="Xiao X.J."/>
            <person name="Lin M."/>
            <person name="Wu X.Y."/>
            <person name="Wu W.L."/>
            <person name="Chen Y.Y."/>
            <person name="Chang S.B."/>
            <person name="Sakamoto S."/>
            <person name="Ohme-Takagi M."/>
            <person name="Yagi M."/>
            <person name="Zeng S.J."/>
            <person name="Shen C.Y."/>
            <person name="Yeh C.M."/>
            <person name="Luo Y.B."/>
            <person name="Tsai W.C."/>
            <person name="Van de Peer Y."/>
            <person name="Liu Z.J."/>
        </authorList>
    </citation>
    <scope>NUCLEOTIDE SEQUENCE [LARGE SCALE GENOMIC DNA]</scope>
    <source>
        <tissue evidence="10">The whole plant</tissue>
    </source>
</reference>
<dbReference type="PROSITE" id="PS51294">
    <property type="entry name" value="HTH_MYB"/>
    <property type="match status" value="2"/>
</dbReference>
<accession>A0A2I0VIP8</accession>
<feature type="compositionally biased region" description="Pro residues" evidence="7">
    <location>
        <begin position="241"/>
        <end position="258"/>
    </location>
</feature>
<keyword evidence="5" id="KW-0804">Transcription</keyword>
<comment type="subcellular location">
    <subcellularLocation>
        <location evidence="1">Nucleus</location>
    </subcellularLocation>
</comment>
<dbReference type="GO" id="GO:0005634">
    <property type="term" value="C:nucleus"/>
    <property type="evidence" value="ECO:0007669"/>
    <property type="project" value="UniProtKB-SubCell"/>
</dbReference>
<dbReference type="InterPro" id="IPR001005">
    <property type="entry name" value="SANT/Myb"/>
</dbReference>
<dbReference type="InterPro" id="IPR009057">
    <property type="entry name" value="Homeodomain-like_sf"/>
</dbReference>
<evidence type="ECO:0000256" key="2">
    <source>
        <dbReference type="ARBA" id="ARBA00022737"/>
    </source>
</evidence>
<dbReference type="Pfam" id="PF00249">
    <property type="entry name" value="Myb_DNA-binding"/>
    <property type="match status" value="2"/>
</dbReference>
<keyword evidence="11" id="KW-1185">Reference proteome</keyword>
<feature type="domain" description="HTH myb-type" evidence="9">
    <location>
        <begin position="62"/>
        <end position="111"/>
    </location>
</feature>
<feature type="domain" description="Myb-like" evidence="8">
    <location>
        <begin position="10"/>
        <end position="56"/>
    </location>
</feature>